<evidence type="ECO:0000256" key="6">
    <source>
        <dbReference type="ARBA" id="ARBA00038076"/>
    </source>
</evidence>
<dbReference type="InterPro" id="IPR050250">
    <property type="entry name" value="Macrolide_Exporter_MacB"/>
</dbReference>
<keyword evidence="5 7" id="KW-0472">Membrane</keyword>
<evidence type="ECO:0000313" key="11">
    <source>
        <dbReference type="Proteomes" id="UP000033986"/>
    </source>
</evidence>
<dbReference type="PATRIC" id="fig|1618615.3.peg.417"/>
<dbReference type="GO" id="GO:0005886">
    <property type="term" value="C:plasma membrane"/>
    <property type="evidence" value="ECO:0007669"/>
    <property type="project" value="UniProtKB-SubCell"/>
</dbReference>
<dbReference type="EMBL" id="LCDB01000014">
    <property type="protein sequence ID" value="KKS44092.1"/>
    <property type="molecule type" value="Genomic_DNA"/>
</dbReference>
<evidence type="ECO:0000256" key="1">
    <source>
        <dbReference type="ARBA" id="ARBA00004651"/>
    </source>
</evidence>
<comment type="similarity">
    <text evidence="6">Belongs to the ABC-4 integral membrane protein family.</text>
</comment>
<dbReference type="GO" id="GO:0022857">
    <property type="term" value="F:transmembrane transporter activity"/>
    <property type="evidence" value="ECO:0007669"/>
    <property type="project" value="TreeGrafter"/>
</dbReference>
<dbReference type="PANTHER" id="PTHR30572:SF4">
    <property type="entry name" value="ABC TRANSPORTER PERMEASE YTRF"/>
    <property type="match status" value="1"/>
</dbReference>
<evidence type="ECO:0000256" key="7">
    <source>
        <dbReference type="SAM" id="Phobius"/>
    </source>
</evidence>
<evidence type="ECO:0000259" key="9">
    <source>
        <dbReference type="Pfam" id="PF12704"/>
    </source>
</evidence>
<feature type="transmembrane region" description="Helical" evidence="7">
    <location>
        <begin position="327"/>
        <end position="351"/>
    </location>
</feature>
<comment type="caution">
    <text evidence="10">The sequence shown here is derived from an EMBL/GenBank/DDBJ whole genome shotgun (WGS) entry which is preliminary data.</text>
</comment>
<feature type="domain" description="ABC3 transporter permease C-terminal" evidence="8">
    <location>
        <begin position="286"/>
        <end position="403"/>
    </location>
</feature>
<dbReference type="Pfam" id="PF02687">
    <property type="entry name" value="FtsX"/>
    <property type="match status" value="1"/>
</dbReference>
<feature type="domain" description="MacB-like periplasmic core" evidence="9">
    <location>
        <begin position="21"/>
        <end position="244"/>
    </location>
</feature>
<dbReference type="Pfam" id="PF12704">
    <property type="entry name" value="MacB_PCD"/>
    <property type="match status" value="1"/>
</dbReference>
<organism evidence="10 11">
    <name type="scientific">Candidatus Azambacteria bacterium GW2011_GWB1_42_17</name>
    <dbReference type="NCBI Taxonomy" id="1618615"/>
    <lineage>
        <taxon>Bacteria</taxon>
        <taxon>Candidatus Azamiibacteriota</taxon>
    </lineage>
</organism>
<evidence type="ECO:0000256" key="3">
    <source>
        <dbReference type="ARBA" id="ARBA00022692"/>
    </source>
</evidence>
<evidence type="ECO:0000256" key="4">
    <source>
        <dbReference type="ARBA" id="ARBA00022989"/>
    </source>
</evidence>
<evidence type="ECO:0000256" key="2">
    <source>
        <dbReference type="ARBA" id="ARBA00022475"/>
    </source>
</evidence>
<dbReference type="InterPro" id="IPR025857">
    <property type="entry name" value="MacB_PCD"/>
</dbReference>
<dbReference type="Proteomes" id="UP000033986">
    <property type="component" value="Unassembled WGS sequence"/>
</dbReference>
<dbReference type="InterPro" id="IPR003838">
    <property type="entry name" value="ABC3_permease_C"/>
</dbReference>
<reference evidence="10 11" key="1">
    <citation type="journal article" date="2015" name="Nature">
        <title>rRNA introns, odd ribosomes, and small enigmatic genomes across a large radiation of phyla.</title>
        <authorList>
            <person name="Brown C.T."/>
            <person name="Hug L.A."/>
            <person name="Thomas B.C."/>
            <person name="Sharon I."/>
            <person name="Castelle C.J."/>
            <person name="Singh A."/>
            <person name="Wilkins M.J."/>
            <person name="Williams K.H."/>
            <person name="Banfield J.F."/>
        </authorList>
    </citation>
    <scope>NUCLEOTIDE SEQUENCE [LARGE SCALE GENOMIC DNA]</scope>
</reference>
<evidence type="ECO:0000256" key="5">
    <source>
        <dbReference type="ARBA" id="ARBA00023136"/>
    </source>
</evidence>
<proteinExistence type="inferred from homology"/>
<keyword evidence="3 7" id="KW-0812">Transmembrane</keyword>
<evidence type="ECO:0000313" key="10">
    <source>
        <dbReference type="EMBL" id="KKS44092.1"/>
    </source>
</evidence>
<name>A0A0G0Z5Y7_9BACT</name>
<evidence type="ECO:0000259" key="8">
    <source>
        <dbReference type="Pfam" id="PF02687"/>
    </source>
</evidence>
<protein>
    <recommendedName>
        <fullName evidence="12">Multidrug ABC transporter substrate-binding protein</fullName>
    </recommendedName>
</protein>
<gene>
    <name evidence="10" type="ORF">UV07_C0014G0003</name>
</gene>
<dbReference type="PANTHER" id="PTHR30572">
    <property type="entry name" value="MEMBRANE COMPONENT OF TRANSPORTER-RELATED"/>
    <property type="match status" value="1"/>
</dbReference>
<evidence type="ECO:0008006" key="12">
    <source>
        <dbReference type="Google" id="ProtNLM"/>
    </source>
</evidence>
<accession>A0A0G0Z5Y7</accession>
<keyword evidence="2" id="KW-1003">Cell membrane</keyword>
<sequence length="412" mass="45055">MSYYYIFKTALAGLKTNLLRSVLTLLGIVIGITAIILVMSLGQGAQNLILSQIQSIGPKVIAIAPGRQPKGPTDIIATFTDSLKEEDFKELSKKINIPHAAKIMPIVFGSQTIAYGSETYRPTIFGVTDFFAEIYDIYPFEGRLFTDEEVKSNADVVIIGSKVKDELFGDEDAIGKRAKIKGRNFRIIGVLPQTGQVSFLNFDEVAFIPYTTAQQYIFGIKFFHRIVIEADAEENVAQTVENIKITLRNSHNITDPEKDDFFVETQAEALETVSSITDILKLFLAAMAAISLLVGGIGIMNIMLVSVTERTREIGLRKAVGATEKNILFQFLFEAIVLTVSGGVIGIALGALFSFSVSLVLGRYLGLGWEFVFPISAVILGLGVSTLVGLVFGIYPARQASLKSPIEALRYE</sequence>
<keyword evidence="4 7" id="KW-1133">Transmembrane helix</keyword>
<feature type="transmembrane region" description="Helical" evidence="7">
    <location>
        <begin position="21"/>
        <end position="42"/>
    </location>
</feature>
<dbReference type="AlphaFoldDB" id="A0A0G0Z5Y7"/>
<feature type="transmembrane region" description="Helical" evidence="7">
    <location>
        <begin position="371"/>
        <end position="395"/>
    </location>
</feature>
<feature type="transmembrane region" description="Helical" evidence="7">
    <location>
        <begin position="282"/>
        <end position="307"/>
    </location>
</feature>
<comment type="subcellular location">
    <subcellularLocation>
        <location evidence="1">Cell membrane</location>
        <topology evidence="1">Multi-pass membrane protein</topology>
    </subcellularLocation>
</comment>